<protein>
    <submittedName>
        <fullName evidence="1">NDUFAF3/Mth938 domain-containing protein</fullName>
    </submittedName>
</protein>
<dbReference type="Proteomes" id="UP000325440">
    <property type="component" value="Unassembled WGS sequence"/>
</dbReference>
<dbReference type="GO" id="GO:0032981">
    <property type="term" value="P:mitochondrial respiratory chain complex I assembly"/>
    <property type="evidence" value="ECO:0007669"/>
    <property type="project" value="TreeGrafter"/>
</dbReference>
<name>A0A5E4MAJ0_9HEMI</name>
<dbReference type="PANTHER" id="PTHR21192:SF2">
    <property type="entry name" value="NADH DEHYDROGENASE [UBIQUINONE] 1 ALPHA SUBCOMPLEX ASSEMBLY FACTOR 3"/>
    <property type="match status" value="1"/>
</dbReference>
<dbReference type="InterPro" id="IPR007523">
    <property type="entry name" value="NDUFAF3/AAMDC"/>
</dbReference>
<dbReference type="Pfam" id="PF04430">
    <property type="entry name" value="DUF498"/>
    <property type="match status" value="1"/>
</dbReference>
<evidence type="ECO:0000313" key="1">
    <source>
        <dbReference type="EMBL" id="VVC27848.1"/>
    </source>
</evidence>
<dbReference type="InterPro" id="IPR036748">
    <property type="entry name" value="MTH938-like_sf"/>
</dbReference>
<dbReference type="GO" id="GO:0005743">
    <property type="term" value="C:mitochondrial inner membrane"/>
    <property type="evidence" value="ECO:0007669"/>
    <property type="project" value="TreeGrafter"/>
</dbReference>
<sequence>MSLRNSARTVCDTVLSYALCKPIMASFGRVPRRSIGAYDNDGKTYVSMLNNNNIREGVMISSYSQFGFRLNNNFQVLGPIICFSNSIIAWYINDDGDVHENSLSLLFNLEPMPSLIVLGIGDNTYRRQIDKIVLTATKKYGCNIEVLPVDAALATYNFAISEQRYVAGAFIPPKFIPVISDDVLTANARHIHLYGEDLPRKDVWQENEEHLEKVNQNYKEFAEVVGAQKAADIELEEKLAKSKNKKKIK</sequence>
<evidence type="ECO:0000313" key="2">
    <source>
        <dbReference type="Proteomes" id="UP000325440"/>
    </source>
</evidence>
<dbReference type="PANTHER" id="PTHR21192">
    <property type="entry name" value="NUCLEAR PROTEIN E3-3"/>
    <property type="match status" value="1"/>
</dbReference>
<keyword evidence="2" id="KW-1185">Reference proteome</keyword>
<reference evidence="1 2" key="1">
    <citation type="submission" date="2019-08" db="EMBL/GenBank/DDBJ databases">
        <authorList>
            <person name="Alioto T."/>
            <person name="Alioto T."/>
            <person name="Gomez Garrido J."/>
        </authorList>
    </citation>
    <scope>NUCLEOTIDE SEQUENCE [LARGE SCALE GENOMIC DNA]</scope>
</reference>
<dbReference type="SUPFAM" id="SSF64076">
    <property type="entry name" value="MTH938-like"/>
    <property type="match status" value="1"/>
</dbReference>
<gene>
    <name evidence="1" type="ORF">CINCED_3A021143</name>
</gene>
<organism evidence="1 2">
    <name type="scientific">Cinara cedri</name>
    <dbReference type="NCBI Taxonomy" id="506608"/>
    <lineage>
        <taxon>Eukaryota</taxon>
        <taxon>Metazoa</taxon>
        <taxon>Ecdysozoa</taxon>
        <taxon>Arthropoda</taxon>
        <taxon>Hexapoda</taxon>
        <taxon>Insecta</taxon>
        <taxon>Pterygota</taxon>
        <taxon>Neoptera</taxon>
        <taxon>Paraneoptera</taxon>
        <taxon>Hemiptera</taxon>
        <taxon>Sternorrhyncha</taxon>
        <taxon>Aphidomorpha</taxon>
        <taxon>Aphidoidea</taxon>
        <taxon>Aphididae</taxon>
        <taxon>Lachninae</taxon>
        <taxon>Cinara</taxon>
    </lineage>
</organism>
<proteinExistence type="predicted"/>
<dbReference type="Gene3D" id="3.40.1230.10">
    <property type="entry name" value="MTH938-like"/>
    <property type="match status" value="1"/>
</dbReference>
<dbReference type="AlphaFoldDB" id="A0A5E4MAJ0"/>
<accession>A0A5E4MAJ0</accession>
<dbReference type="EMBL" id="CABPRJ010000476">
    <property type="protein sequence ID" value="VVC27848.1"/>
    <property type="molecule type" value="Genomic_DNA"/>
</dbReference>
<dbReference type="OrthoDB" id="20681at2759"/>